<keyword evidence="1" id="KW-0472">Membrane</keyword>
<name>A0A7C9FAV2_9BACT</name>
<accession>A0A7C9FAV2</accession>
<comment type="caution">
    <text evidence="2">The sequence shown here is derived from an EMBL/GenBank/DDBJ whole genome shotgun (WGS) entry which is preliminary data.</text>
</comment>
<keyword evidence="3" id="KW-1185">Reference proteome</keyword>
<keyword evidence="1" id="KW-1133">Transmembrane helix</keyword>
<organism evidence="2 3">
    <name type="scientific">Salmonirosea aquatica</name>
    <dbReference type="NCBI Taxonomy" id="2654236"/>
    <lineage>
        <taxon>Bacteria</taxon>
        <taxon>Pseudomonadati</taxon>
        <taxon>Bacteroidota</taxon>
        <taxon>Cytophagia</taxon>
        <taxon>Cytophagales</taxon>
        <taxon>Spirosomataceae</taxon>
        <taxon>Salmonirosea</taxon>
    </lineage>
</organism>
<evidence type="ECO:0000313" key="3">
    <source>
        <dbReference type="Proteomes" id="UP000479293"/>
    </source>
</evidence>
<dbReference type="Proteomes" id="UP000479293">
    <property type="component" value="Unassembled WGS sequence"/>
</dbReference>
<feature type="transmembrane region" description="Helical" evidence="1">
    <location>
        <begin position="12"/>
        <end position="30"/>
    </location>
</feature>
<proteinExistence type="predicted"/>
<dbReference type="EMBL" id="WHLY01000002">
    <property type="protein sequence ID" value="MPR36024.1"/>
    <property type="molecule type" value="Genomic_DNA"/>
</dbReference>
<reference evidence="2 3" key="1">
    <citation type="submission" date="2019-10" db="EMBL/GenBank/DDBJ databases">
        <title>Draft Genome Sequence of Cytophagaceae sp. SJW1-29.</title>
        <authorList>
            <person name="Choi A."/>
        </authorList>
    </citation>
    <scope>NUCLEOTIDE SEQUENCE [LARGE SCALE GENOMIC DNA]</scope>
    <source>
        <strain evidence="2 3">SJW1-29</strain>
    </source>
</reference>
<evidence type="ECO:0000313" key="2">
    <source>
        <dbReference type="EMBL" id="MPR36024.1"/>
    </source>
</evidence>
<feature type="transmembrane region" description="Helical" evidence="1">
    <location>
        <begin position="50"/>
        <end position="67"/>
    </location>
</feature>
<sequence length="156" mass="17967">MTIFTETQRMTQWWLWAILLGTTGIVLGELVAETVARQLSLAEFVYSPELWSSALVLILVLVLFYLLRLTTEISSEEIRVIYFPMWRTRIPWHEVESAEIIKYGFVGYGIRFSFRYGTVYNAKGNWGLQIVKKNGGKILIGTQKPNELKAAVDKFL</sequence>
<protein>
    <submittedName>
        <fullName evidence="2">Uncharacterized protein</fullName>
    </submittedName>
</protein>
<keyword evidence="1" id="KW-0812">Transmembrane</keyword>
<evidence type="ECO:0000256" key="1">
    <source>
        <dbReference type="SAM" id="Phobius"/>
    </source>
</evidence>
<gene>
    <name evidence="2" type="ORF">GBK04_22415</name>
</gene>
<dbReference type="AlphaFoldDB" id="A0A7C9FAV2"/>
<dbReference type="RefSeq" id="WP_152763566.1">
    <property type="nucleotide sequence ID" value="NZ_WHLY01000002.1"/>
</dbReference>